<dbReference type="EMBL" id="MRCB01000031">
    <property type="protein sequence ID" value="OKH20329.1"/>
    <property type="molecule type" value="Genomic_DNA"/>
</dbReference>
<reference evidence="8 9" key="1">
    <citation type="submission" date="2016-11" db="EMBL/GenBank/DDBJ databases">
        <title>Draft Genome Sequences of Nine Cyanobacterial Strains from Diverse Habitats.</title>
        <authorList>
            <person name="Zhu T."/>
            <person name="Hou S."/>
            <person name="Lu X."/>
            <person name="Hess W.R."/>
        </authorList>
    </citation>
    <scope>NUCLEOTIDE SEQUENCE [LARGE SCALE GENOMIC DNA]</scope>
    <source>
        <strain evidence="8 9">NIES-593</strain>
    </source>
</reference>
<evidence type="ECO:0000313" key="9">
    <source>
        <dbReference type="Proteomes" id="UP000186868"/>
    </source>
</evidence>
<dbReference type="InterPro" id="IPR012338">
    <property type="entry name" value="Beta-lactam/transpept-like"/>
</dbReference>
<dbReference type="InterPro" id="IPR001460">
    <property type="entry name" value="PCN-bd_Tpept"/>
</dbReference>
<dbReference type="InterPro" id="IPR005311">
    <property type="entry name" value="PBP_dimer"/>
</dbReference>
<keyword evidence="5" id="KW-0812">Transmembrane</keyword>
<keyword evidence="9" id="KW-1185">Reference proteome</keyword>
<feature type="domain" description="Penicillin-binding protein transpeptidase" evidence="6">
    <location>
        <begin position="287"/>
        <end position="597"/>
    </location>
</feature>
<evidence type="ECO:0000256" key="5">
    <source>
        <dbReference type="SAM" id="Phobius"/>
    </source>
</evidence>
<dbReference type="Gene3D" id="3.90.1310.10">
    <property type="entry name" value="Penicillin-binding protein 2a (Domain 2)"/>
    <property type="match status" value="1"/>
</dbReference>
<keyword evidence="8" id="KW-0131">Cell cycle</keyword>
<dbReference type="STRING" id="1921803.NIES593_19070"/>
<feature type="transmembrane region" description="Helical" evidence="5">
    <location>
        <begin position="54"/>
        <end position="73"/>
    </location>
</feature>
<dbReference type="GO" id="GO:0051301">
    <property type="term" value="P:cell division"/>
    <property type="evidence" value="ECO:0007669"/>
    <property type="project" value="UniProtKB-KW"/>
</dbReference>
<accession>A0A1U7H9R9</accession>
<evidence type="ECO:0000256" key="1">
    <source>
        <dbReference type="ARBA" id="ARBA00004370"/>
    </source>
</evidence>
<sequence>MTDSTSKVTFSRARDRAKKQPSHKKRPSPRQNSRRSLSKAKTELNPTKLPKFRLLLVWGVMVAGCVGLGWRLYQLQIVQADELRQKARQQQVINVRPYIPRRTIVDSQGNVLATSRLTYSLFVHPQLFESPKEKVATKLAQSLGDTTEQNLLEQFRRQKTGILLSASLTEDIAEKIKKLNFNGIDVQERYSRFYPQQEMAAEAVGYVDREYKGQAGVESSQQPLLERNSTSFSLRSSRDGTIVPAYLPKNLLNFDHLQLQLTIDLRLQRVARSALKQQLRKYHAKRGAVIVMDATDGSLVTLVCEPIFNPNQYHRSQVELFKNWTVADRYEPGSTFKPINIAIALERGAIEPNSRFYDSGSITVDGWEIYNATREKFGSLSIAEVLQTSSNIAMIQIMNRLSRKDYYKSLQKLELGKRVGIDLPGEVAGSLKSESEFSAKAIEAATASFGQGFSLTPIKLVQLHGALANGGKLVTPHVVRGLVDAKGYLHWQPSFKTHRIFSPKTSREVVEMMETVVTDGTGKPARIPGYRIAGKTGTAQKAGASGGYIPGAKITSFVGIFPVESPRYVILVVVDEPKGENTFGSTVAAPVAKLVMEALISLKGMPPSQKVTDE</sequence>
<feature type="compositionally biased region" description="Basic residues" evidence="4">
    <location>
        <begin position="15"/>
        <end position="38"/>
    </location>
</feature>
<dbReference type="InterPro" id="IPR050515">
    <property type="entry name" value="Beta-lactam/transpept"/>
</dbReference>
<comment type="caution">
    <text evidence="8">The sequence shown here is derived from an EMBL/GenBank/DDBJ whole genome shotgun (WGS) entry which is preliminary data.</text>
</comment>
<dbReference type="GO" id="GO:0008658">
    <property type="term" value="F:penicillin binding"/>
    <property type="evidence" value="ECO:0007669"/>
    <property type="project" value="InterPro"/>
</dbReference>
<keyword evidence="8" id="KW-0132">Cell division</keyword>
<dbReference type="GO" id="GO:0005886">
    <property type="term" value="C:plasma membrane"/>
    <property type="evidence" value="ECO:0007669"/>
    <property type="project" value="TreeGrafter"/>
</dbReference>
<dbReference type="GO" id="GO:0071555">
    <property type="term" value="P:cell wall organization"/>
    <property type="evidence" value="ECO:0007669"/>
    <property type="project" value="TreeGrafter"/>
</dbReference>
<name>A0A1U7H9R9_9CYAN</name>
<dbReference type="AlphaFoldDB" id="A0A1U7H9R9"/>
<comment type="similarity">
    <text evidence="2">Belongs to the transpeptidase family.</text>
</comment>
<evidence type="ECO:0000256" key="4">
    <source>
        <dbReference type="SAM" id="MobiDB-lite"/>
    </source>
</evidence>
<dbReference type="SUPFAM" id="SSF56519">
    <property type="entry name" value="Penicillin binding protein dimerisation domain"/>
    <property type="match status" value="1"/>
</dbReference>
<dbReference type="PANTHER" id="PTHR30627">
    <property type="entry name" value="PEPTIDOGLYCAN D,D-TRANSPEPTIDASE"/>
    <property type="match status" value="1"/>
</dbReference>
<dbReference type="OrthoDB" id="9770103at2"/>
<evidence type="ECO:0000259" key="6">
    <source>
        <dbReference type="Pfam" id="PF00905"/>
    </source>
</evidence>
<dbReference type="Pfam" id="PF00905">
    <property type="entry name" value="Transpeptidase"/>
    <property type="match status" value="1"/>
</dbReference>
<protein>
    <submittedName>
        <fullName evidence="8">Cell division protein FtsI</fullName>
    </submittedName>
</protein>
<dbReference type="Gene3D" id="3.30.450.330">
    <property type="match status" value="1"/>
</dbReference>
<gene>
    <name evidence="8" type="ORF">NIES593_19070</name>
</gene>
<dbReference type="Pfam" id="PF03717">
    <property type="entry name" value="PBP_dimer"/>
    <property type="match status" value="1"/>
</dbReference>
<keyword evidence="3 5" id="KW-0472">Membrane</keyword>
<feature type="domain" description="Penicillin-binding protein dimerisation" evidence="7">
    <location>
        <begin position="100"/>
        <end position="211"/>
    </location>
</feature>
<keyword evidence="5" id="KW-1133">Transmembrane helix</keyword>
<dbReference type="SUPFAM" id="SSF56601">
    <property type="entry name" value="beta-lactamase/transpeptidase-like"/>
    <property type="match status" value="1"/>
</dbReference>
<evidence type="ECO:0000256" key="3">
    <source>
        <dbReference type="ARBA" id="ARBA00023136"/>
    </source>
</evidence>
<dbReference type="Proteomes" id="UP000186868">
    <property type="component" value="Unassembled WGS sequence"/>
</dbReference>
<evidence type="ECO:0000259" key="7">
    <source>
        <dbReference type="Pfam" id="PF03717"/>
    </source>
</evidence>
<dbReference type="RefSeq" id="WP_073601094.1">
    <property type="nucleotide sequence ID" value="NZ_MRCB01000031.1"/>
</dbReference>
<organism evidence="8 9">
    <name type="scientific">Hydrococcus rivularis NIES-593</name>
    <dbReference type="NCBI Taxonomy" id="1921803"/>
    <lineage>
        <taxon>Bacteria</taxon>
        <taxon>Bacillati</taxon>
        <taxon>Cyanobacteriota</taxon>
        <taxon>Cyanophyceae</taxon>
        <taxon>Pleurocapsales</taxon>
        <taxon>Hydrococcaceae</taxon>
        <taxon>Hydrococcus</taxon>
    </lineage>
</organism>
<feature type="region of interest" description="Disordered" evidence="4">
    <location>
        <begin position="1"/>
        <end position="43"/>
    </location>
</feature>
<evidence type="ECO:0000313" key="8">
    <source>
        <dbReference type="EMBL" id="OKH20329.1"/>
    </source>
</evidence>
<dbReference type="PANTHER" id="PTHR30627:SF1">
    <property type="entry name" value="PEPTIDOGLYCAN D,D-TRANSPEPTIDASE FTSI"/>
    <property type="match status" value="1"/>
</dbReference>
<comment type="subcellular location">
    <subcellularLocation>
        <location evidence="1">Membrane</location>
    </subcellularLocation>
</comment>
<proteinExistence type="inferred from homology"/>
<evidence type="ECO:0000256" key="2">
    <source>
        <dbReference type="ARBA" id="ARBA00007171"/>
    </source>
</evidence>
<dbReference type="InterPro" id="IPR036138">
    <property type="entry name" value="PBP_dimer_sf"/>
</dbReference>
<dbReference type="Gene3D" id="3.40.710.10">
    <property type="entry name" value="DD-peptidase/beta-lactamase superfamily"/>
    <property type="match status" value="1"/>
</dbReference>